<dbReference type="InterPro" id="IPR017867">
    <property type="entry name" value="Tyr_phospatase_low_mol_wt"/>
</dbReference>
<dbReference type="Proteomes" id="UP000626697">
    <property type="component" value="Unassembled WGS sequence"/>
</dbReference>
<comment type="caution">
    <text evidence="5">The sequence shown here is derived from an EMBL/GenBank/DDBJ whole genome shotgun (WGS) entry which is preliminary data.</text>
</comment>
<dbReference type="InterPro" id="IPR023485">
    <property type="entry name" value="Ptyr_pPase"/>
</dbReference>
<feature type="domain" description="Phosphotyrosine protein phosphatase I" evidence="4">
    <location>
        <begin position="2"/>
        <end position="144"/>
    </location>
</feature>
<evidence type="ECO:0000259" key="4">
    <source>
        <dbReference type="SMART" id="SM00226"/>
    </source>
</evidence>
<dbReference type="Gene3D" id="3.40.50.2300">
    <property type="match status" value="1"/>
</dbReference>
<dbReference type="SMART" id="SM00226">
    <property type="entry name" value="LMWPc"/>
    <property type="match status" value="1"/>
</dbReference>
<gene>
    <name evidence="5" type="ORF">HNP81_003174</name>
</gene>
<sequence>MIRILFVCTGNTCRSPIAEAILKAKRLSGVEVKSAGIYASVGHPASYHVQNVLSDQNIQQNHSSTLLTKTELDWATYIFTMTEGHKAMIASSYPQSSEKTFTLKEFVLDDPNNMDVYDPYGGSREMYEETFIELQRLIEGLIERIGR</sequence>
<dbReference type="EMBL" id="JACJHX010000010">
    <property type="protein sequence ID" value="MBA9027882.1"/>
    <property type="molecule type" value="Genomic_DNA"/>
</dbReference>
<dbReference type="SUPFAM" id="SSF52788">
    <property type="entry name" value="Phosphotyrosine protein phosphatases I"/>
    <property type="match status" value="1"/>
</dbReference>
<dbReference type="PANTHER" id="PTHR11717">
    <property type="entry name" value="LOW MOLECULAR WEIGHT PROTEIN TYROSINE PHOSPHATASE"/>
    <property type="match status" value="1"/>
</dbReference>
<evidence type="ECO:0000256" key="2">
    <source>
        <dbReference type="ARBA" id="ARBA00022801"/>
    </source>
</evidence>
<keyword evidence="6" id="KW-1185">Reference proteome</keyword>
<comment type="similarity">
    <text evidence="1">Belongs to the low molecular weight phosphotyrosine protein phosphatase family.</text>
</comment>
<dbReference type="Pfam" id="PF01451">
    <property type="entry name" value="LMWPc"/>
    <property type="match status" value="1"/>
</dbReference>
<dbReference type="InterPro" id="IPR036196">
    <property type="entry name" value="Ptyr_pPase_sf"/>
</dbReference>
<keyword evidence="2 5" id="KW-0378">Hydrolase</keyword>
<dbReference type="CDD" id="cd16344">
    <property type="entry name" value="LMWPAP"/>
    <property type="match status" value="1"/>
</dbReference>
<organism evidence="5 6">
    <name type="scientific">Peribacillus huizhouensis</name>
    <dbReference type="NCBI Taxonomy" id="1501239"/>
    <lineage>
        <taxon>Bacteria</taxon>
        <taxon>Bacillati</taxon>
        <taxon>Bacillota</taxon>
        <taxon>Bacilli</taxon>
        <taxon>Bacillales</taxon>
        <taxon>Bacillaceae</taxon>
        <taxon>Peribacillus</taxon>
    </lineage>
</organism>
<dbReference type="EC" id="3.1.3.48" evidence="5"/>
<evidence type="ECO:0000256" key="1">
    <source>
        <dbReference type="ARBA" id="ARBA00011063"/>
    </source>
</evidence>
<reference evidence="5 6" key="1">
    <citation type="submission" date="2020-08" db="EMBL/GenBank/DDBJ databases">
        <title>Genomic Encyclopedia of Type Strains, Phase IV (KMG-IV): sequencing the most valuable type-strain genomes for metagenomic binning, comparative biology and taxonomic classification.</title>
        <authorList>
            <person name="Goeker M."/>
        </authorList>
    </citation>
    <scope>NUCLEOTIDE SEQUENCE [LARGE SCALE GENOMIC DNA]</scope>
    <source>
        <strain evidence="5 6">DSM 105481</strain>
    </source>
</reference>
<dbReference type="InterPro" id="IPR050438">
    <property type="entry name" value="LMW_PTPase"/>
</dbReference>
<protein>
    <submittedName>
        <fullName evidence="5">Protein-tyrosine phosphatase</fullName>
        <ecNumber evidence="5">3.1.3.48</ecNumber>
    </submittedName>
</protein>
<name>A0ABR6CU72_9BACI</name>
<evidence type="ECO:0000313" key="6">
    <source>
        <dbReference type="Proteomes" id="UP000626697"/>
    </source>
</evidence>
<dbReference type="PRINTS" id="PR00719">
    <property type="entry name" value="LMWPTPASE"/>
</dbReference>
<dbReference type="PANTHER" id="PTHR11717:SF31">
    <property type="entry name" value="LOW MOLECULAR WEIGHT PROTEIN-TYROSINE-PHOSPHATASE ETP-RELATED"/>
    <property type="match status" value="1"/>
</dbReference>
<keyword evidence="3" id="KW-0904">Protein phosphatase</keyword>
<accession>A0ABR6CU72</accession>
<dbReference type="GO" id="GO:0004725">
    <property type="term" value="F:protein tyrosine phosphatase activity"/>
    <property type="evidence" value="ECO:0007669"/>
    <property type="project" value="UniProtKB-EC"/>
</dbReference>
<evidence type="ECO:0000256" key="3">
    <source>
        <dbReference type="ARBA" id="ARBA00022912"/>
    </source>
</evidence>
<dbReference type="RefSeq" id="WP_028393432.1">
    <property type="nucleotide sequence ID" value="NZ_JACJHX010000010.1"/>
</dbReference>
<proteinExistence type="inferred from homology"/>
<evidence type="ECO:0000313" key="5">
    <source>
        <dbReference type="EMBL" id="MBA9027882.1"/>
    </source>
</evidence>